<dbReference type="VEuPathDB" id="FungiDB:C5_02240W_A"/>
<dbReference type="PANTHER" id="PTHR28027:SF1">
    <property type="entry name" value="CAMP INDEPENDENT REGULATORY PROTEIN (AFU_ORTHOLOGUE AFUA_3G09640)"/>
    <property type="match status" value="1"/>
</dbReference>
<dbReference type="GO" id="GO:0003677">
    <property type="term" value="F:DNA binding"/>
    <property type="evidence" value="ECO:0007669"/>
    <property type="project" value="TreeGrafter"/>
</dbReference>
<dbReference type="Pfam" id="PF09729">
    <property type="entry name" value="Gti1_Pac2"/>
    <property type="match status" value="1"/>
</dbReference>
<accession>Q9Y7F9</accession>
<dbReference type="VEuPathDB" id="FungiDB:CAWG_04607"/>
<sequence>MKRWTDGRLWSASKVYNGNFLVYKQLNKKTKREQEEEESGGQALVKQSFSVVTKDHQRFHLISYYENVPGSFRPKSASNQTITTVNIPSHDSKFNQLDLSNAIYPDSLLNSIYKRKHQQQQE</sequence>
<dbReference type="EMBL" id="Y18210">
    <property type="protein sequence ID" value="CAB42993.1"/>
    <property type="molecule type" value="Genomic_DNA"/>
</dbReference>
<organism evidence="1">
    <name type="scientific">Candida albicans</name>
    <name type="common">Yeast</name>
    <dbReference type="NCBI Taxonomy" id="5476"/>
    <lineage>
        <taxon>Eukaryota</taxon>
        <taxon>Fungi</taxon>
        <taxon>Dikarya</taxon>
        <taxon>Ascomycota</taxon>
        <taxon>Saccharomycotina</taxon>
        <taxon>Pichiomycetes</taxon>
        <taxon>Debaryomycetaceae</taxon>
        <taxon>Candida/Lodderomyces clade</taxon>
        <taxon>Candida</taxon>
    </lineage>
</organism>
<dbReference type="AlphaFoldDB" id="Q9Y7F9"/>
<protein>
    <submittedName>
        <fullName evidence="1">Proline transport helper PTH2</fullName>
    </submittedName>
</protein>
<gene>
    <name evidence="1" type="primary">pth2</name>
</gene>
<dbReference type="PANTHER" id="PTHR28027">
    <property type="entry name" value="TRANSCRIPTIONAL REGULATOR MIT1"/>
    <property type="match status" value="1"/>
</dbReference>
<reference evidence="1" key="1">
    <citation type="submission" date="1999-10" db="EMBL/GenBank/DDBJ databases">
        <authorList>
            <person name="Prasad R."/>
        </authorList>
    </citation>
    <scope>NUCLEOTIDE SEQUENCE</scope>
    <source>
        <strain evidence="1">ATCC 1001</strain>
    </source>
</reference>
<name>Q9Y7F9_CANAX</name>
<dbReference type="InterPro" id="IPR018608">
    <property type="entry name" value="Gti1/Pac2"/>
</dbReference>
<evidence type="ECO:0000313" key="1">
    <source>
        <dbReference type="EMBL" id="CAB42993.1"/>
    </source>
</evidence>
<proteinExistence type="predicted"/>